<evidence type="ECO:0000313" key="11">
    <source>
        <dbReference type="EMBL" id="RDL34374.1"/>
    </source>
</evidence>
<dbReference type="InterPro" id="IPR001356">
    <property type="entry name" value="HD"/>
</dbReference>
<keyword evidence="6 8" id="KW-0539">Nucleus</keyword>
<keyword evidence="4 8" id="KW-0371">Homeobox</keyword>
<feature type="region of interest" description="Disordered" evidence="9">
    <location>
        <begin position="358"/>
        <end position="405"/>
    </location>
</feature>
<dbReference type="SMART" id="SM00389">
    <property type="entry name" value="HOX"/>
    <property type="match status" value="1"/>
</dbReference>
<keyword evidence="2" id="KW-0805">Transcription regulation</keyword>
<dbReference type="OrthoDB" id="10056939at2759"/>
<feature type="compositionally biased region" description="Basic and acidic residues" evidence="9">
    <location>
        <begin position="169"/>
        <end position="181"/>
    </location>
</feature>
<feature type="compositionally biased region" description="Polar residues" evidence="9">
    <location>
        <begin position="79"/>
        <end position="89"/>
    </location>
</feature>
<dbReference type="InterPro" id="IPR009057">
    <property type="entry name" value="Homeodomain-like_sf"/>
</dbReference>
<evidence type="ECO:0000256" key="8">
    <source>
        <dbReference type="PROSITE-ProRule" id="PRU00108"/>
    </source>
</evidence>
<dbReference type="SUPFAM" id="SSF46689">
    <property type="entry name" value="Homeodomain-like"/>
    <property type="match status" value="1"/>
</dbReference>
<feature type="compositionally biased region" description="Basic and acidic residues" evidence="9">
    <location>
        <begin position="43"/>
        <end position="55"/>
    </location>
</feature>
<feature type="domain" description="Homeobox" evidence="10">
    <location>
        <begin position="289"/>
        <end position="352"/>
    </location>
</feature>
<protein>
    <recommendedName>
        <fullName evidence="10">Homeobox domain-containing protein</fullName>
    </recommendedName>
</protein>
<dbReference type="AlphaFoldDB" id="A0A370TGQ3"/>
<evidence type="ECO:0000256" key="9">
    <source>
        <dbReference type="SAM" id="MobiDB-lite"/>
    </source>
</evidence>
<comment type="similarity">
    <text evidence="7">Belongs to the TALE/TGIF homeobox family.</text>
</comment>
<dbReference type="RefSeq" id="XP_031867356.1">
    <property type="nucleotide sequence ID" value="XM_032016125.1"/>
</dbReference>
<dbReference type="InterPro" id="IPR008422">
    <property type="entry name" value="KN_HD"/>
</dbReference>
<feature type="compositionally biased region" description="Polar residues" evidence="9">
    <location>
        <begin position="14"/>
        <end position="40"/>
    </location>
</feature>
<dbReference type="InterPro" id="IPR050224">
    <property type="entry name" value="TALE_homeobox"/>
</dbReference>
<dbReference type="FunFam" id="1.10.10.60:FF:000059">
    <property type="entry name" value="TGFB-induced factor homeobox 1"/>
    <property type="match status" value="1"/>
</dbReference>
<dbReference type="CDD" id="cd00086">
    <property type="entry name" value="homeodomain"/>
    <property type="match status" value="1"/>
</dbReference>
<sequence>MDLSSQFPPPPKPSQTGGEDSSMSTLALHQRTLPSRSNQMMEGEQRPRSGMERVELPPIRQAIPEIQLGVQHIAPNYRPDTTSYSTMTGQGPVGSDERQQSPSLNKRRRLSFGADYQWDREQSTPRIYKSDGGSGGQEMPATPGESWSEASRDNAYAPSRGLPAVRSASRPDLENANRSDWRPTLPILPHLSVDDGASHISRAPTGAADYPLDAYRSRSRTYPQPTTTFDPATSYHQPTASYGFQPPQGESYPSGSGHPLLHEPMPFSKGGMYAGNSSPYIMNDPGPDTKQRRRRGNLPKETTDLLKAWFMGHLQHPYPTEDEKQDLMRQTGLQINQISNWFINARRRRLPAMINSARAESDARTARAGEGGTADQSSERATWGNASIEGSDAEGSIYDDEYDAT</sequence>
<feature type="DNA-binding region" description="Homeobox" evidence="8">
    <location>
        <begin position="291"/>
        <end position="353"/>
    </location>
</feature>
<evidence type="ECO:0000259" key="10">
    <source>
        <dbReference type="PROSITE" id="PS50071"/>
    </source>
</evidence>
<feature type="region of interest" description="Disordered" evidence="9">
    <location>
        <begin position="218"/>
        <end position="256"/>
    </location>
</feature>
<evidence type="ECO:0000313" key="12">
    <source>
        <dbReference type="Proteomes" id="UP000254866"/>
    </source>
</evidence>
<dbReference type="STRING" id="2656787.A0A370TGQ3"/>
<keyword evidence="12" id="KW-1185">Reference proteome</keyword>
<feature type="compositionally biased region" description="Polar residues" evidence="9">
    <location>
        <begin position="220"/>
        <end position="242"/>
    </location>
</feature>
<evidence type="ECO:0000256" key="2">
    <source>
        <dbReference type="ARBA" id="ARBA00023015"/>
    </source>
</evidence>
<feature type="region of interest" description="Disordered" evidence="9">
    <location>
        <begin position="1"/>
        <end position="184"/>
    </location>
</feature>
<dbReference type="PANTHER" id="PTHR11850">
    <property type="entry name" value="HOMEOBOX PROTEIN TRANSCRIPTION FACTORS"/>
    <property type="match status" value="1"/>
</dbReference>
<dbReference type="GeneID" id="43600351"/>
<evidence type="ECO:0000256" key="5">
    <source>
        <dbReference type="ARBA" id="ARBA00023163"/>
    </source>
</evidence>
<evidence type="ECO:0000256" key="1">
    <source>
        <dbReference type="ARBA" id="ARBA00004123"/>
    </source>
</evidence>
<gene>
    <name evidence="11" type="ORF">BP5553_07502</name>
</gene>
<dbReference type="GO" id="GO:0005634">
    <property type="term" value="C:nucleus"/>
    <property type="evidence" value="ECO:0007669"/>
    <property type="project" value="UniProtKB-SubCell"/>
</dbReference>
<keyword evidence="3 8" id="KW-0238">DNA-binding</keyword>
<evidence type="ECO:0000256" key="3">
    <source>
        <dbReference type="ARBA" id="ARBA00023125"/>
    </source>
</evidence>
<evidence type="ECO:0000256" key="6">
    <source>
        <dbReference type="ARBA" id="ARBA00023242"/>
    </source>
</evidence>
<comment type="subcellular location">
    <subcellularLocation>
        <location evidence="1 8">Nucleus</location>
    </subcellularLocation>
</comment>
<dbReference type="Pfam" id="PF05920">
    <property type="entry name" value="Homeobox_KN"/>
    <property type="match status" value="1"/>
</dbReference>
<dbReference type="EMBL" id="NPIC01000007">
    <property type="protein sequence ID" value="RDL34374.1"/>
    <property type="molecule type" value="Genomic_DNA"/>
</dbReference>
<evidence type="ECO:0000256" key="7">
    <source>
        <dbReference type="ARBA" id="ARBA00038021"/>
    </source>
</evidence>
<dbReference type="GO" id="GO:0003677">
    <property type="term" value="F:DNA binding"/>
    <property type="evidence" value="ECO:0007669"/>
    <property type="project" value="UniProtKB-UniRule"/>
</dbReference>
<name>A0A370TGQ3_9HELO</name>
<reference evidence="11 12" key="1">
    <citation type="journal article" date="2018" name="IMA Fungus">
        <title>IMA Genome-F 9: Draft genome sequence of Annulohypoxylon stygium, Aspergillus mulundensis, Berkeleyomyces basicola (syn. Thielaviopsis basicola), Ceratocystis smalleyi, two Cercospora beticola strains, Coleophoma cylindrospora, Fusarium fracticaudum, Phialophora cf. hyalina, and Morchella septimelata.</title>
        <authorList>
            <person name="Wingfield B.D."/>
            <person name="Bills G.F."/>
            <person name="Dong Y."/>
            <person name="Huang W."/>
            <person name="Nel W.J."/>
            <person name="Swalarsk-Parry B.S."/>
            <person name="Vaghefi N."/>
            <person name="Wilken P.M."/>
            <person name="An Z."/>
            <person name="de Beer Z.W."/>
            <person name="De Vos L."/>
            <person name="Chen L."/>
            <person name="Duong T.A."/>
            <person name="Gao Y."/>
            <person name="Hammerbacher A."/>
            <person name="Kikkert J.R."/>
            <person name="Li Y."/>
            <person name="Li H."/>
            <person name="Li K."/>
            <person name="Li Q."/>
            <person name="Liu X."/>
            <person name="Ma X."/>
            <person name="Naidoo K."/>
            <person name="Pethybridge S.J."/>
            <person name="Sun J."/>
            <person name="Steenkamp E.T."/>
            <person name="van der Nest M.A."/>
            <person name="van Wyk S."/>
            <person name="Wingfield M.J."/>
            <person name="Xiong C."/>
            <person name="Yue Q."/>
            <person name="Zhang X."/>
        </authorList>
    </citation>
    <scope>NUCLEOTIDE SEQUENCE [LARGE SCALE GENOMIC DNA]</scope>
    <source>
        <strain evidence="11 12">BP 5553</strain>
    </source>
</reference>
<dbReference type="PROSITE" id="PS50071">
    <property type="entry name" value="HOMEOBOX_2"/>
    <property type="match status" value="1"/>
</dbReference>
<proteinExistence type="inferred from homology"/>
<dbReference type="Gene3D" id="1.10.10.60">
    <property type="entry name" value="Homeodomain-like"/>
    <property type="match status" value="1"/>
</dbReference>
<dbReference type="Proteomes" id="UP000254866">
    <property type="component" value="Unassembled WGS sequence"/>
</dbReference>
<accession>A0A370TGQ3</accession>
<organism evidence="11 12">
    <name type="scientific">Venustampulla echinocandica</name>
    <dbReference type="NCBI Taxonomy" id="2656787"/>
    <lineage>
        <taxon>Eukaryota</taxon>
        <taxon>Fungi</taxon>
        <taxon>Dikarya</taxon>
        <taxon>Ascomycota</taxon>
        <taxon>Pezizomycotina</taxon>
        <taxon>Leotiomycetes</taxon>
        <taxon>Helotiales</taxon>
        <taxon>Pleuroascaceae</taxon>
        <taxon>Venustampulla</taxon>
    </lineage>
</organism>
<comment type="caution">
    <text evidence="11">The sequence shown here is derived from an EMBL/GenBank/DDBJ whole genome shotgun (WGS) entry which is preliminary data.</text>
</comment>
<evidence type="ECO:0000256" key="4">
    <source>
        <dbReference type="ARBA" id="ARBA00023155"/>
    </source>
</evidence>
<dbReference type="GO" id="GO:0006355">
    <property type="term" value="P:regulation of DNA-templated transcription"/>
    <property type="evidence" value="ECO:0007669"/>
    <property type="project" value="InterPro"/>
</dbReference>
<keyword evidence="5" id="KW-0804">Transcription</keyword>